<dbReference type="AlphaFoldDB" id="A0A6A1V2H1"/>
<gene>
    <name evidence="1" type="ORF">CJ030_MR7G000088</name>
</gene>
<accession>A0A6A1V2H1</accession>
<proteinExistence type="predicted"/>
<protein>
    <submittedName>
        <fullName evidence="1">Uncharacterized protein</fullName>
    </submittedName>
</protein>
<evidence type="ECO:0000313" key="1">
    <source>
        <dbReference type="EMBL" id="KAB1206456.1"/>
    </source>
</evidence>
<reference evidence="1 2" key="1">
    <citation type="journal article" date="2019" name="Plant Biotechnol. J.">
        <title>The red bayberry genome and genetic basis of sex determination.</title>
        <authorList>
            <person name="Jia H.M."/>
            <person name="Jia H.J."/>
            <person name="Cai Q.L."/>
            <person name="Wang Y."/>
            <person name="Zhao H.B."/>
            <person name="Yang W.F."/>
            <person name="Wang G.Y."/>
            <person name="Li Y.H."/>
            <person name="Zhan D.L."/>
            <person name="Shen Y.T."/>
            <person name="Niu Q.F."/>
            <person name="Chang L."/>
            <person name="Qiu J."/>
            <person name="Zhao L."/>
            <person name="Xie H.B."/>
            <person name="Fu W.Y."/>
            <person name="Jin J."/>
            <person name="Li X.W."/>
            <person name="Jiao Y."/>
            <person name="Zhou C.C."/>
            <person name="Tu T."/>
            <person name="Chai C.Y."/>
            <person name="Gao J.L."/>
            <person name="Fan L.J."/>
            <person name="van de Weg E."/>
            <person name="Wang J.Y."/>
            <person name="Gao Z.S."/>
        </authorList>
    </citation>
    <scope>NUCLEOTIDE SEQUENCE [LARGE SCALE GENOMIC DNA]</scope>
    <source>
        <tissue evidence="1">Leaves</tissue>
    </source>
</reference>
<keyword evidence="2" id="KW-1185">Reference proteome</keyword>
<dbReference type="EMBL" id="RXIC02000025">
    <property type="protein sequence ID" value="KAB1206456.1"/>
    <property type="molecule type" value="Genomic_DNA"/>
</dbReference>
<name>A0A6A1V2H1_9ROSI</name>
<sequence>MLAAETCKLGDCIGLSHIQLEVNEANCEHKDVSLIENFGEEAVLIFLDVTKLTYKVLSAATIISVPRGWVWGEFRPYRVKSMRAKDMPSVLRLGNLSTFTAITLDPSQFAVFLRIWSLEKKKSLAVTSFGSLQNEQFVTIANGDYRTLP</sequence>
<evidence type="ECO:0000313" key="2">
    <source>
        <dbReference type="Proteomes" id="UP000516437"/>
    </source>
</evidence>
<organism evidence="1 2">
    <name type="scientific">Morella rubra</name>
    <name type="common">Chinese bayberry</name>
    <dbReference type="NCBI Taxonomy" id="262757"/>
    <lineage>
        <taxon>Eukaryota</taxon>
        <taxon>Viridiplantae</taxon>
        <taxon>Streptophyta</taxon>
        <taxon>Embryophyta</taxon>
        <taxon>Tracheophyta</taxon>
        <taxon>Spermatophyta</taxon>
        <taxon>Magnoliopsida</taxon>
        <taxon>eudicotyledons</taxon>
        <taxon>Gunneridae</taxon>
        <taxon>Pentapetalae</taxon>
        <taxon>rosids</taxon>
        <taxon>fabids</taxon>
        <taxon>Fagales</taxon>
        <taxon>Myricaceae</taxon>
        <taxon>Morella</taxon>
    </lineage>
</organism>
<dbReference type="Proteomes" id="UP000516437">
    <property type="component" value="Chromosome 7"/>
</dbReference>
<comment type="caution">
    <text evidence="1">The sequence shown here is derived from an EMBL/GenBank/DDBJ whole genome shotgun (WGS) entry which is preliminary data.</text>
</comment>